<keyword evidence="3" id="KW-0132">Cell division</keyword>
<keyword evidence="7" id="KW-0131">Cell cycle</keyword>
<dbReference type="HOGENOM" id="CLU_010367_0_0_1"/>
<evidence type="ECO:0000256" key="5">
    <source>
        <dbReference type="ARBA" id="ARBA00022829"/>
    </source>
</evidence>
<dbReference type="PANTHER" id="PTHR21394">
    <property type="entry name" value="MAU2 CHROMATID COHESION FACTOR HOMOLOG"/>
    <property type="match status" value="1"/>
</dbReference>
<evidence type="ECO:0000256" key="2">
    <source>
        <dbReference type="ARBA" id="ARBA00008585"/>
    </source>
</evidence>
<dbReference type="OrthoDB" id="5565328at2759"/>
<dbReference type="Pfam" id="PF10345">
    <property type="entry name" value="Cohesin_load"/>
    <property type="match status" value="1"/>
</dbReference>
<dbReference type="EMBL" id="JH930468">
    <property type="protein sequence ID" value="EKM61558.1"/>
    <property type="molecule type" value="Genomic_DNA"/>
</dbReference>
<protein>
    <recommendedName>
        <fullName evidence="11">Anaphase-promoting complex subunit 5</fullName>
    </recommendedName>
</protein>
<dbReference type="InterPro" id="IPR019440">
    <property type="entry name" value="MAU2"/>
</dbReference>
<dbReference type="RefSeq" id="XP_007390966.1">
    <property type="nucleotide sequence ID" value="XM_007390904.1"/>
</dbReference>
<evidence type="ECO:0000256" key="1">
    <source>
        <dbReference type="ARBA" id="ARBA00004123"/>
    </source>
</evidence>
<keyword evidence="6" id="KW-0539">Nucleus</keyword>
<dbReference type="GO" id="GO:0007064">
    <property type="term" value="P:mitotic sister chromatid cohesion"/>
    <property type="evidence" value="ECO:0007669"/>
    <property type="project" value="InterPro"/>
</dbReference>
<organism evidence="9 10">
    <name type="scientific">Phanerochaete carnosa (strain HHB-10118-sp)</name>
    <name type="common">White-rot fungus</name>
    <name type="synonym">Peniophora carnosa</name>
    <dbReference type="NCBI Taxonomy" id="650164"/>
    <lineage>
        <taxon>Eukaryota</taxon>
        <taxon>Fungi</taxon>
        <taxon>Dikarya</taxon>
        <taxon>Basidiomycota</taxon>
        <taxon>Agaricomycotina</taxon>
        <taxon>Agaricomycetes</taxon>
        <taxon>Polyporales</taxon>
        <taxon>Phanerochaetaceae</taxon>
        <taxon>Phanerochaete</taxon>
    </lineage>
</organism>
<gene>
    <name evidence="9" type="ORF">PHACADRAFT_204728</name>
</gene>
<feature type="compositionally biased region" description="Polar residues" evidence="8">
    <location>
        <begin position="213"/>
        <end position="234"/>
    </location>
</feature>
<evidence type="ECO:0008006" key="11">
    <source>
        <dbReference type="Google" id="ProtNLM"/>
    </source>
</evidence>
<dbReference type="GO" id="GO:0005634">
    <property type="term" value="C:nucleus"/>
    <property type="evidence" value="ECO:0007669"/>
    <property type="project" value="UniProtKB-SubCell"/>
</dbReference>
<feature type="region of interest" description="Disordered" evidence="8">
    <location>
        <begin position="297"/>
        <end position="324"/>
    </location>
</feature>
<evidence type="ECO:0000256" key="7">
    <source>
        <dbReference type="ARBA" id="ARBA00023306"/>
    </source>
</evidence>
<name>K5WC72_PHACS</name>
<dbReference type="KEGG" id="pco:PHACADRAFT_204728"/>
<feature type="compositionally biased region" description="Low complexity" evidence="8">
    <location>
        <begin position="18"/>
        <end position="37"/>
    </location>
</feature>
<evidence type="ECO:0000256" key="6">
    <source>
        <dbReference type="ARBA" id="ARBA00023242"/>
    </source>
</evidence>
<reference evidence="9 10" key="1">
    <citation type="journal article" date="2012" name="BMC Genomics">
        <title>Comparative genomics of the white-rot fungi, Phanerochaete carnosa and P. chrysosporium, to elucidate the genetic basis of the distinct wood types they colonize.</title>
        <authorList>
            <person name="Suzuki H."/>
            <person name="MacDonald J."/>
            <person name="Syed K."/>
            <person name="Salamov A."/>
            <person name="Hori C."/>
            <person name="Aerts A."/>
            <person name="Henrissat B."/>
            <person name="Wiebenga A."/>
            <person name="vanKuyk P.A."/>
            <person name="Barry K."/>
            <person name="Lindquist E."/>
            <person name="LaButti K."/>
            <person name="Lapidus A."/>
            <person name="Lucas S."/>
            <person name="Coutinho P."/>
            <person name="Gong Y."/>
            <person name="Samejima M."/>
            <person name="Mahadevan R."/>
            <person name="Abou-Zaid M."/>
            <person name="de Vries R.P."/>
            <person name="Igarashi K."/>
            <person name="Yadav J.S."/>
            <person name="Grigoriev I.V."/>
            <person name="Master E.R."/>
        </authorList>
    </citation>
    <scope>NUCLEOTIDE SEQUENCE [LARGE SCALE GENOMIC DNA]</scope>
    <source>
        <strain evidence="9 10">HHB-10118-sp</strain>
    </source>
</reference>
<dbReference type="InParanoid" id="K5WC72"/>
<evidence type="ECO:0000256" key="8">
    <source>
        <dbReference type="SAM" id="MobiDB-lite"/>
    </source>
</evidence>
<comment type="subcellular location">
    <subcellularLocation>
        <location evidence="1">Nucleus</location>
    </subcellularLocation>
</comment>
<sequence>MNDDINPRPQKRARLDSSPEMPSSLLSSLSLEPTSPSKPQEPHLKPLPQAILLVSLPALLAHPPTHKFYIPSICLSLSALRKCVTIPALSPEIECRAWTGLAEIGMRVIAGGLHENEEFPWAQGIESEVDKALSKASVVSQKHPSLRAYKHHIALLQVQLSHWQHKIKYARTQIRNLLSSFQHTDPPHTVYAAYLAAISIFTTPKPAPVPPAFSSQASHAAKYQTTPPSPAYSQNPQDVHAALASVSNMETLSLSQKHIRVTLLSHVLRLRILVATSMWGEVAETLQRVEAALGLSYEPATTPKPRRPDDPLSTGQPRRQPDAPPAEEFIFFDDPFEAAMAVHALMMSVVYFTHIGSAADASPRLSHLHALLDSGVLDKFAEGTVEVKLSAGPPLVLQITHPRILFLLAFLVSSVAKRDPVGRKPKRKVFAVEGLASWEKELDIELQLSPWANLGDIEEVEQRLARIKADLLCELIAVSIMRSEWDVAEQNLAQLIAHTRTYNIFPYFAARISLHHAHLAHAIGQTSRAMECYRVAAALAEDGSFVQTTAQASGIVLRVGVRAQSVRLGKRKESVDVEEVSATEAMQVTKACRNLGGTLGAVGQVIEALLSNEILKTK</sequence>
<keyword evidence="5" id="KW-0159">Chromosome partition</keyword>
<dbReference type="GO" id="GO:0007059">
    <property type="term" value="P:chromosome segregation"/>
    <property type="evidence" value="ECO:0007669"/>
    <property type="project" value="UniProtKB-KW"/>
</dbReference>
<feature type="region of interest" description="Disordered" evidence="8">
    <location>
        <begin position="211"/>
        <end position="234"/>
    </location>
</feature>
<evidence type="ECO:0000313" key="9">
    <source>
        <dbReference type="EMBL" id="EKM61558.1"/>
    </source>
</evidence>
<dbReference type="GeneID" id="18912293"/>
<dbReference type="AlphaFoldDB" id="K5WC72"/>
<feature type="region of interest" description="Disordered" evidence="8">
    <location>
        <begin position="1"/>
        <end position="44"/>
    </location>
</feature>
<dbReference type="Proteomes" id="UP000008370">
    <property type="component" value="Unassembled WGS sequence"/>
</dbReference>
<keyword evidence="10" id="KW-1185">Reference proteome</keyword>
<evidence type="ECO:0000313" key="10">
    <source>
        <dbReference type="Proteomes" id="UP000008370"/>
    </source>
</evidence>
<comment type="similarity">
    <text evidence="2">Belongs to the SCC4/mau-2 family.</text>
</comment>
<evidence type="ECO:0000256" key="4">
    <source>
        <dbReference type="ARBA" id="ARBA00022776"/>
    </source>
</evidence>
<dbReference type="GO" id="GO:0051301">
    <property type="term" value="P:cell division"/>
    <property type="evidence" value="ECO:0007669"/>
    <property type="project" value="UniProtKB-KW"/>
</dbReference>
<evidence type="ECO:0000256" key="3">
    <source>
        <dbReference type="ARBA" id="ARBA00022618"/>
    </source>
</evidence>
<accession>K5WC72</accession>
<proteinExistence type="inferred from homology"/>
<keyword evidence="4" id="KW-0498">Mitosis</keyword>